<gene>
    <name evidence="1" type="ORF">FLL45_14090</name>
</gene>
<dbReference type="Proteomes" id="UP000317839">
    <property type="component" value="Unassembled WGS sequence"/>
</dbReference>
<dbReference type="OrthoDB" id="6386104at2"/>
<keyword evidence="2" id="KW-1185">Reference proteome</keyword>
<dbReference type="AlphaFoldDB" id="A0A545T9V4"/>
<accession>A0A545T9V4</accession>
<evidence type="ECO:0008006" key="3">
    <source>
        <dbReference type="Google" id="ProtNLM"/>
    </source>
</evidence>
<sequence length="135" mass="15414">MAVKHNWLSDEILHTQYLGTVDGAELIKAAHEIGSDHRMEKVRFIIGDWTDIENADISPEDIRELAAYIYALSKSYPLVWNASVVPDNESGLARASLFDVLIEGLVWKTDTFYQLEDAFQWYKKGIETELQKKAP</sequence>
<evidence type="ECO:0000313" key="1">
    <source>
        <dbReference type="EMBL" id="TQV73987.1"/>
    </source>
</evidence>
<comment type="caution">
    <text evidence="1">The sequence shown here is derived from an EMBL/GenBank/DDBJ whole genome shotgun (WGS) entry which is preliminary data.</text>
</comment>
<name>A0A545T9V4_9GAMM</name>
<reference evidence="1 2" key="1">
    <citation type="submission" date="2019-06" db="EMBL/GenBank/DDBJ databases">
        <title>Draft genome of Aliikangiella marina GYP-15.</title>
        <authorList>
            <person name="Wang G."/>
        </authorList>
    </citation>
    <scope>NUCLEOTIDE SEQUENCE [LARGE SCALE GENOMIC DNA]</scope>
    <source>
        <strain evidence="1 2">GYP-15</strain>
    </source>
</reference>
<protein>
    <recommendedName>
        <fullName evidence="3">STAS/SEC14 domain-containing protein</fullName>
    </recommendedName>
</protein>
<dbReference type="EMBL" id="VIKR01000003">
    <property type="protein sequence ID" value="TQV73987.1"/>
    <property type="molecule type" value="Genomic_DNA"/>
</dbReference>
<organism evidence="1 2">
    <name type="scientific">Aliikangiella marina</name>
    <dbReference type="NCBI Taxonomy" id="1712262"/>
    <lineage>
        <taxon>Bacteria</taxon>
        <taxon>Pseudomonadati</taxon>
        <taxon>Pseudomonadota</taxon>
        <taxon>Gammaproteobacteria</taxon>
        <taxon>Oceanospirillales</taxon>
        <taxon>Pleioneaceae</taxon>
        <taxon>Aliikangiella</taxon>
    </lineage>
</organism>
<evidence type="ECO:0000313" key="2">
    <source>
        <dbReference type="Proteomes" id="UP000317839"/>
    </source>
</evidence>
<proteinExistence type="predicted"/>
<dbReference type="RefSeq" id="WP_142942694.1">
    <property type="nucleotide sequence ID" value="NZ_VIKR01000003.1"/>
</dbReference>